<keyword evidence="2" id="KW-0472">Membrane</keyword>
<keyword evidence="2" id="KW-0812">Transmembrane</keyword>
<name>A0AAN9LXD0_CANGL</name>
<feature type="region of interest" description="Disordered" evidence="1">
    <location>
        <begin position="106"/>
        <end position="135"/>
    </location>
</feature>
<organism evidence="4 5">
    <name type="scientific">Canavalia gladiata</name>
    <name type="common">Sword bean</name>
    <name type="synonym">Dolichos gladiatus</name>
    <dbReference type="NCBI Taxonomy" id="3824"/>
    <lineage>
        <taxon>Eukaryota</taxon>
        <taxon>Viridiplantae</taxon>
        <taxon>Streptophyta</taxon>
        <taxon>Embryophyta</taxon>
        <taxon>Tracheophyta</taxon>
        <taxon>Spermatophyta</taxon>
        <taxon>Magnoliopsida</taxon>
        <taxon>eudicotyledons</taxon>
        <taxon>Gunneridae</taxon>
        <taxon>Pentapetalae</taxon>
        <taxon>rosids</taxon>
        <taxon>fabids</taxon>
        <taxon>Fabales</taxon>
        <taxon>Fabaceae</taxon>
        <taxon>Papilionoideae</taxon>
        <taxon>50 kb inversion clade</taxon>
        <taxon>NPAAA clade</taxon>
        <taxon>indigoferoid/millettioid clade</taxon>
        <taxon>Phaseoleae</taxon>
        <taxon>Canavalia</taxon>
    </lineage>
</organism>
<protein>
    <recommendedName>
        <fullName evidence="3">Gag1-like clamp domain-containing protein</fullName>
    </recommendedName>
</protein>
<reference evidence="4 5" key="1">
    <citation type="submission" date="2024-01" db="EMBL/GenBank/DDBJ databases">
        <title>The genomes of 5 underutilized Papilionoideae crops provide insights into root nodulation and disease resistanc.</title>
        <authorList>
            <person name="Jiang F."/>
        </authorList>
    </citation>
    <scope>NUCLEOTIDE SEQUENCE [LARGE SCALE GENOMIC DNA]</scope>
    <source>
        <strain evidence="4">LVBAO_FW01</strain>
        <tissue evidence="4">Leaves</tissue>
    </source>
</reference>
<dbReference type="PANTHER" id="PTHR33373:SF28">
    <property type="entry name" value="OS07G0479600 PROTEIN"/>
    <property type="match status" value="1"/>
</dbReference>
<keyword evidence="2" id="KW-1133">Transmembrane helix</keyword>
<proteinExistence type="predicted"/>
<dbReference type="Proteomes" id="UP001367508">
    <property type="component" value="Unassembled WGS sequence"/>
</dbReference>
<feature type="transmembrane region" description="Helical" evidence="2">
    <location>
        <begin position="12"/>
        <end position="36"/>
    </location>
</feature>
<evidence type="ECO:0000313" key="4">
    <source>
        <dbReference type="EMBL" id="KAK7343876.1"/>
    </source>
</evidence>
<feature type="domain" description="Gag1-like clamp" evidence="3">
    <location>
        <begin position="116"/>
        <end position="214"/>
    </location>
</feature>
<dbReference type="InterPro" id="IPR025124">
    <property type="entry name" value="Gag1-like_clamp"/>
</dbReference>
<evidence type="ECO:0000313" key="5">
    <source>
        <dbReference type="Proteomes" id="UP001367508"/>
    </source>
</evidence>
<dbReference type="AlphaFoldDB" id="A0AAN9LXD0"/>
<dbReference type="Pfam" id="PF13259">
    <property type="entry name" value="clamp_Gag1-like"/>
    <property type="match status" value="1"/>
</dbReference>
<feature type="compositionally biased region" description="Basic and acidic residues" evidence="1">
    <location>
        <begin position="115"/>
        <end position="128"/>
    </location>
</feature>
<evidence type="ECO:0000259" key="3">
    <source>
        <dbReference type="Pfam" id="PF13259"/>
    </source>
</evidence>
<comment type="caution">
    <text evidence="4">The sequence shown here is derived from an EMBL/GenBank/DDBJ whole genome shotgun (WGS) entry which is preliminary data.</text>
</comment>
<sequence>MHYSLRGNVDGFCLLLGITGNPIISLLFGFCFVFFVCRTLAQRRGRGGGRARFTVVQVALTVGNGVPMTKITENDCYAFYLLYNCSGEWSFDLDVMEVCAENSHSNGKQTLKHSKSADEVKRSNDKAHRSFQSSGKQNLKQATTFINHAAIAWHEDRRKWVGDKSQHPPRTAKDPIISWSTSYEELLSTNEPFAEPIPLPEMVDFLVDIWHDDEGLFD</sequence>
<keyword evidence="5" id="KW-1185">Reference proteome</keyword>
<evidence type="ECO:0000256" key="2">
    <source>
        <dbReference type="SAM" id="Phobius"/>
    </source>
</evidence>
<dbReference type="EMBL" id="JAYMYQ010000003">
    <property type="protein sequence ID" value="KAK7343876.1"/>
    <property type="molecule type" value="Genomic_DNA"/>
</dbReference>
<accession>A0AAN9LXD0</accession>
<dbReference type="PANTHER" id="PTHR33373">
    <property type="entry name" value="OS07G0479600 PROTEIN"/>
    <property type="match status" value="1"/>
</dbReference>
<evidence type="ECO:0000256" key="1">
    <source>
        <dbReference type="SAM" id="MobiDB-lite"/>
    </source>
</evidence>
<gene>
    <name evidence="4" type="ORF">VNO77_12969</name>
</gene>